<keyword evidence="18" id="KW-1185">Reference proteome</keyword>
<dbReference type="PANTHER" id="PTHR22749:SF6">
    <property type="entry name" value="RIBOFLAVIN KINASE"/>
    <property type="match status" value="1"/>
</dbReference>
<dbReference type="PANTHER" id="PTHR22749">
    <property type="entry name" value="RIBOFLAVIN KINASE/FMN ADENYLYLTRANSFERASE"/>
    <property type="match status" value="1"/>
</dbReference>
<keyword evidence="11 15" id="KW-0067">ATP-binding</keyword>
<comment type="catalytic activity">
    <reaction evidence="13 15">
        <text>riboflavin + ATP = FMN + ADP + H(+)</text>
        <dbReference type="Rhea" id="RHEA:14357"/>
        <dbReference type="ChEBI" id="CHEBI:15378"/>
        <dbReference type="ChEBI" id="CHEBI:30616"/>
        <dbReference type="ChEBI" id="CHEBI:57986"/>
        <dbReference type="ChEBI" id="CHEBI:58210"/>
        <dbReference type="ChEBI" id="CHEBI:456216"/>
        <dbReference type="EC" id="2.7.1.26"/>
    </reaction>
</comment>
<dbReference type="NCBIfam" id="TIGR00125">
    <property type="entry name" value="cyt_tran_rel"/>
    <property type="match status" value="1"/>
</dbReference>
<organism evidence="17 18">
    <name type="scientific">Halalkalibaculum roseum</name>
    <dbReference type="NCBI Taxonomy" id="2709311"/>
    <lineage>
        <taxon>Bacteria</taxon>
        <taxon>Pseudomonadati</taxon>
        <taxon>Balneolota</taxon>
        <taxon>Balneolia</taxon>
        <taxon>Balneolales</taxon>
        <taxon>Balneolaceae</taxon>
        <taxon>Halalkalibaculum</taxon>
    </lineage>
</organism>
<dbReference type="InterPro" id="IPR014729">
    <property type="entry name" value="Rossmann-like_a/b/a_fold"/>
</dbReference>
<comment type="pathway">
    <text evidence="2 15">Cofactor biosynthesis; FAD biosynthesis; FAD from FMN: step 1/1.</text>
</comment>
<gene>
    <name evidence="17" type="ORF">G3570_06795</name>
</gene>
<evidence type="ECO:0000256" key="11">
    <source>
        <dbReference type="ARBA" id="ARBA00022840"/>
    </source>
</evidence>
<evidence type="ECO:0000256" key="5">
    <source>
        <dbReference type="ARBA" id="ARBA00022643"/>
    </source>
</evidence>
<dbReference type="AlphaFoldDB" id="A0A6M1SU29"/>
<dbReference type="InterPro" id="IPR004821">
    <property type="entry name" value="Cyt_trans-like"/>
</dbReference>
<dbReference type="GO" id="GO:0003919">
    <property type="term" value="F:FMN adenylyltransferase activity"/>
    <property type="evidence" value="ECO:0007669"/>
    <property type="project" value="UniProtKB-UniRule"/>
</dbReference>
<evidence type="ECO:0000256" key="9">
    <source>
        <dbReference type="ARBA" id="ARBA00022777"/>
    </source>
</evidence>
<dbReference type="NCBIfam" id="NF004162">
    <property type="entry name" value="PRK05627.1-5"/>
    <property type="match status" value="1"/>
</dbReference>
<dbReference type="GO" id="GO:0008531">
    <property type="term" value="F:riboflavin kinase activity"/>
    <property type="evidence" value="ECO:0007669"/>
    <property type="project" value="UniProtKB-UniRule"/>
</dbReference>
<evidence type="ECO:0000256" key="7">
    <source>
        <dbReference type="ARBA" id="ARBA00022695"/>
    </source>
</evidence>
<dbReference type="Gene3D" id="3.40.50.620">
    <property type="entry name" value="HUPs"/>
    <property type="match status" value="1"/>
</dbReference>
<dbReference type="CDD" id="cd02064">
    <property type="entry name" value="FAD_synthetase_N"/>
    <property type="match status" value="1"/>
</dbReference>
<evidence type="ECO:0000256" key="14">
    <source>
        <dbReference type="ARBA" id="ARBA00049494"/>
    </source>
</evidence>
<evidence type="ECO:0000259" key="16">
    <source>
        <dbReference type="SMART" id="SM00904"/>
    </source>
</evidence>
<dbReference type="EC" id="2.7.7.2" evidence="15"/>
<evidence type="ECO:0000256" key="1">
    <source>
        <dbReference type="ARBA" id="ARBA00002121"/>
    </source>
</evidence>
<evidence type="ECO:0000256" key="8">
    <source>
        <dbReference type="ARBA" id="ARBA00022741"/>
    </source>
</evidence>
<dbReference type="SUPFAM" id="SSF52374">
    <property type="entry name" value="Nucleotidylyl transferase"/>
    <property type="match status" value="1"/>
</dbReference>
<dbReference type="SUPFAM" id="SSF82114">
    <property type="entry name" value="Riboflavin kinase-like"/>
    <property type="match status" value="1"/>
</dbReference>
<evidence type="ECO:0000256" key="12">
    <source>
        <dbReference type="ARBA" id="ARBA00023268"/>
    </source>
</evidence>
<dbReference type="RefSeq" id="WP_165140588.1">
    <property type="nucleotide sequence ID" value="NZ_JAALLT010000002.1"/>
</dbReference>
<keyword evidence="7 15" id="KW-0548">Nucleotidyltransferase</keyword>
<dbReference type="NCBIfam" id="NF004160">
    <property type="entry name" value="PRK05627.1-3"/>
    <property type="match status" value="1"/>
</dbReference>
<keyword evidence="5 15" id="KW-0288">FMN</keyword>
<dbReference type="EC" id="2.7.1.26" evidence="15"/>
<keyword evidence="6 15" id="KW-0808">Transferase</keyword>
<dbReference type="Proteomes" id="UP000473278">
    <property type="component" value="Unassembled WGS sequence"/>
</dbReference>
<dbReference type="FunFam" id="3.40.50.620:FF:000021">
    <property type="entry name" value="Riboflavin biosynthesis protein"/>
    <property type="match status" value="1"/>
</dbReference>
<comment type="caution">
    <text evidence="17">The sequence shown here is derived from an EMBL/GenBank/DDBJ whole genome shotgun (WGS) entry which is preliminary data.</text>
</comment>
<evidence type="ECO:0000313" key="17">
    <source>
        <dbReference type="EMBL" id="NGP76332.1"/>
    </source>
</evidence>
<dbReference type="Pfam" id="PF06574">
    <property type="entry name" value="FAD_syn"/>
    <property type="match status" value="1"/>
</dbReference>
<keyword evidence="9 15" id="KW-0418">Kinase</keyword>
<evidence type="ECO:0000256" key="10">
    <source>
        <dbReference type="ARBA" id="ARBA00022827"/>
    </source>
</evidence>
<dbReference type="SMART" id="SM00904">
    <property type="entry name" value="Flavokinase"/>
    <property type="match status" value="1"/>
</dbReference>
<evidence type="ECO:0000256" key="4">
    <source>
        <dbReference type="ARBA" id="ARBA00022630"/>
    </source>
</evidence>
<dbReference type="UniPathway" id="UPA00276">
    <property type="reaction ID" value="UER00406"/>
</dbReference>
<comment type="catalytic activity">
    <reaction evidence="14 15">
        <text>FMN + ATP + H(+) = FAD + diphosphate</text>
        <dbReference type="Rhea" id="RHEA:17237"/>
        <dbReference type="ChEBI" id="CHEBI:15378"/>
        <dbReference type="ChEBI" id="CHEBI:30616"/>
        <dbReference type="ChEBI" id="CHEBI:33019"/>
        <dbReference type="ChEBI" id="CHEBI:57692"/>
        <dbReference type="ChEBI" id="CHEBI:58210"/>
        <dbReference type="EC" id="2.7.7.2"/>
    </reaction>
</comment>
<dbReference type="InterPro" id="IPR015865">
    <property type="entry name" value="Riboflavin_kinase_bac/euk"/>
</dbReference>
<dbReference type="GO" id="GO:0006747">
    <property type="term" value="P:FAD biosynthetic process"/>
    <property type="evidence" value="ECO:0007669"/>
    <property type="project" value="UniProtKB-UniRule"/>
</dbReference>
<keyword evidence="12" id="KW-0511">Multifunctional enzyme</keyword>
<evidence type="ECO:0000256" key="13">
    <source>
        <dbReference type="ARBA" id="ARBA00047880"/>
    </source>
</evidence>
<evidence type="ECO:0000256" key="3">
    <source>
        <dbReference type="ARBA" id="ARBA00005201"/>
    </source>
</evidence>
<comment type="similarity">
    <text evidence="15">Belongs to the ribF family.</text>
</comment>
<comment type="pathway">
    <text evidence="3 15">Cofactor biosynthesis; FMN biosynthesis; FMN from riboflavin (ATP route): step 1/1.</text>
</comment>
<comment type="function">
    <text evidence="1">Catalyzes the phosphorylation of riboflavin to FMN followed by the adenylation of FMN to FAD.</text>
</comment>
<reference evidence="17 18" key="1">
    <citation type="submission" date="2020-02" db="EMBL/GenBank/DDBJ databases">
        <title>Balneolaceae bacterium YR4-1, complete genome.</title>
        <authorList>
            <person name="Li Y."/>
            <person name="Wu S."/>
        </authorList>
    </citation>
    <scope>NUCLEOTIDE SEQUENCE [LARGE SCALE GENOMIC DNA]</scope>
    <source>
        <strain evidence="17 18">YR4-1</strain>
    </source>
</reference>
<accession>A0A6M1SU29</accession>
<dbReference type="PIRSF" id="PIRSF004491">
    <property type="entry name" value="FAD_Synth"/>
    <property type="match status" value="1"/>
</dbReference>
<dbReference type="GO" id="GO:0005524">
    <property type="term" value="F:ATP binding"/>
    <property type="evidence" value="ECO:0007669"/>
    <property type="project" value="UniProtKB-UniRule"/>
</dbReference>
<dbReference type="InterPro" id="IPR023465">
    <property type="entry name" value="Riboflavin_kinase_dom_sf"/>
</dbReference>
<dbReference type="NCBIfam" id="TIGR00083">
    <property type="entry name" value="ribF"/>
    <property type="match status" value="1"/>
</dbReference>
<dbReference type="UniPathway" id="UPA00277">
    <property type="reaction ID" value="UER00407"/>
</dbReference>
<sequence length="311" mass="35481">MADLVYLNDVTHDANSVVTVGTFDGVHAGHRAIMDTVLRKAEERNARSVIVTFDPHPREIINPGDAGIKLLTTLPERREILEELGIDRMVVIPFDRDFSLLSSEEFIRDIIYGKIGVAEFVIGYDHHFGKDREGSIETVEQLGKELGFETYVVSKREVGAKTVSSTAIRNAISEKGDVEEAAEFLQRLYRLNGTVIHGDKRGKEIGYPTANIKPEDSRKIIPKDGVYAVDVRYEGKWYHGMMNIGTRPTFDEQVRSLEVHLFDFDEEIYGKEVQVRFVKRIRDEKKFSSVDELISQLQKDEKEAKEILERH</sequence>
<dbReference type="Gene3D" id="2.40.30.30">
    <property type="entry name" value="Riboflavin kinase-like"/>
    <property type="match status" value="1"/>
</dbReference>
<dbReference type="FunFam" id="2.40.30.30:FF:000003">
    <property type="entry name" value="Riboflavin biosynthesis protein"/>
    <property type="match status" value="1"/>
</dbReference>
<dbReference type="Pfam" id="PF01687">
    <property type="entry name" value="Flavokinase"/>
    <property type="match status" value="1"/>
</dbReference>
<name>A0A6M1SU29_9BACT</name>
<evidence type="ECO:0000256" key="15">
    <source>
        <dbReference type="PIRNR" id="PIRNR004491"/>
    </source>
</evidence>
<feature type="domain" description="Riboflavin kinase" evidence="16">
    <location>
        <begin position="184"/>
        <end position="309"/>
    </location>
</feature>
<evidence type="ECO:0000256" key="2">
    <source>
        <dbReference type="ARBA" id="ARBA00004726"/>
    </source>
</evidence>
<evidence type="ECO:0000256" key="6">
    <source>
        <dbReference type="ARBA" id="ARBA00022679"/>
    </source>
</evidence>
<proteinExistence type="inferred from homology"/>
<dbReference type="GO" id="GO:0009231">
    <property type="term" value="P:riboflavin biosynthetic process"/>
    <property type="evidence" value="ECO:0007669"/>
    <property type="project" value="InterPro"/>
</dbReference>
<dbReference type="InterPro" id="IPR023468">
    <property type="entry name" value="Riboflavin_kinase"/>
</dbReference>
<dbReference type="InterPro" id="IPR015864">
    <property type="entry name" value="FAD_synthase"/>
</dbReference>
<dbReference type="InterPro" id="IPR002606">
    <property type="entry name" value="Riboflavin_kinase_bac"/>
</dbReference>
<evidence type="ECO:0000313" key="18">
    <source>
        <dbReference type="Proteomes" id="UP000473278"/>
    </source>
</evidence>
<keyword evidence="8 15" id="KW-0547">Nucleotide-binding</keyword>
<protein>
    <recommendedName>
        <fullName evidence="15">Riboflavin biosynthesis protein</fullName>
    </recommendedName>
    <domain>
        <recommendedName>
            <fullName evidence="15">Riboflavin kinase</fullName>
            <ecNumber evidence="15">2.7.1.26</ecNumber>
        </recommendedName>
        <alternativeName>
            <fullName evidence="15">Flavokinase</fullName>
        </alternativeName>
    </domain>
    <domain>
        <recommendedName>
            <fullName evidence="15">FMN adenylyltransferase</fullName>
            <ecNumber evidence="15">2.7.7.2</ecNumber>
        </recommendedName>
        <alternativeName>
            <fullName evidence="15">FAD pyrophosphorylase</fullName>
        </alternativeName>
        <alternativeName>
            <fullName evidence="15">FAD synthase</fullName>
        </alternativeName>
    </domain>
</protein>
<keyword evidence="4 15" id="KW-0285">Flavoprotein</keyword>
<keyword evidence="10 15" id="KW-0274">FAD</keyword>
<dbReference type="GO" id="GO:0009398">
    <property type="term" value="P:FMN biosynthetic process"/>
    <property type="evidence" value="ECO:0007669"/>
    <property type="project" value="UniProtKB-UniRule"/>
</dbReference>
<dbReference type="EMBL" id="JAALLT010000002">
    <property type="protein sequence ID" value="NGP76332.1"/>
    <property type="molecule type" value="Genomic_DNA"/>
</dbReference>